<keyword evidence="3" id="KW-1185">Reference proteome</keyword>
<evidence type="ECO:0000313" key="3">
    <source>
        <dbReference type="Proteomes" id="UP000615026"/>
    </source>
</evidence>
<dbReference type="Proteomes" id="UP000615026">
    <property type="component" value="Unassembled WGS sequence"/>
</dbReference>
<dbReference type="AlphaFoldDB" id="A0A929FC51"/>
<reference evidence="2" key="1">
    <citation type="submission" date="2020-10" db="EMBL/GenBank/DDBJ databases">
        <authorList>
            <person name="Castelo-Branco R."/>
            <person name="Eusebio N."/>
            <person name="Adriana R."/>
            <person name="Vieira A."/>
            <person name="Brugerolle De Fraissinette N."/>
            <person name="Rezende De Castro R."/>
            <person name="Schneider M.P."/>
            <person name="Vasconcelos V."/>
            <person name="Leao P.N."/>
        </authorList>
    </citation>
    <scope>NUCLEOTIDE SEQUENCE</scope>
    <source>
        <strain evidence="2">LEGE 11479</strain>
    </source>
</reference>
<evidence type="ECO:0000259" key="1">
    <source>
        <dbReference type="Pfam" id="PF10057"/>
    </source>
</evidence>
<dbReference type="RefSeq" id="WP_193995531.1">
    <property type="nucleotide sequence ID" value="NZ_JADEXP010000303.1"/>
</dbReference>
<protein>
    <submittedName>
        <fullName evidence="2">DUF2294 domain-containing protein</fullName>
    </submittedName>
</protein>
<dbReference type="Pfam" id="PF10057">
    <property type="entry name" value="MpsC"/>
    <property type="match status" value="1"/>
</dbReference>
<evidence type="ECO:0000313" key="2">
    <source>
        <dbReference type="EMBL" id="MBE9069639.1"/>
    </source>
</evidence>
<comment type="caution">
    <text evidence="2">The sequence shown here is derived from an EMBL/GenBank/DDBJ whole genome shotgun (WGS) entry which is preliminary data.</text>
</comment>
<proteinExistence type="predicted"/>
<accession>A0A929FC51</accession>
<feature type="domain" description="Na+-translocating membrane potential-generating system MpsC" evidence="1">
    <location>
        <begin position="18"/>
        <end position="125"/>
    </location>
</feature>
<dbReference type="EMBL" id="JADEXP010000303">
    <property type="protein sequence ID" value="MBE9069639.1"/>
    <property type="molecule type" value="Genomic_DNA"/>
</dbReference>
<organism evidence="2 3">
    <name type="scientific">Leptolyngbya cf. ectocarpi LEGE 11479</name>
    <dbReference type="NCBI Taxonomy" id="1828722"/>
    <lineage>
        <taxon>Bacteria</taxon>
        <taxon>Bacillati</taxon>
        <taxon>Cyanobacteriota</taxon>
        <taxon>Cyanophyceae</taxon>
        <taxon>Leptolyngbyales</taxon>
        <taxon>Leptolyngbyaceae</taxon>
        <taxon>Leptolyngbya group</taxon>
        <taxon>Leptolyngbya</taxon>
    </lineage>
</organism>
<gene>
    <name evidence="2" type="ORF">IQ260_23620</name>
</gene>
<sequence length="160" mass="18175">MQIATADSRISTMALPTVGELERDLSQKIQALYSQRLGQLPTKVICHLFGQNVVVILENCITHLEHFLFQQRASDLFLEVRKTVNQQIKQDISELIESVLDVHVTGILIDTSTELNQTGLIVALSDTPDARNRGLIPKTRAYKRARKRRNLAVECEKRLR</sequence>
<name>A0A929FC51_LEPEC</name>
<dbReference type="InterPro" id="IPR018745">
    <property type="entry name" value="MpsC"/>
</dbReference>